<comment type="similarity">
    <text evidence="1">Belongs to the LysR transcriptional regulatory family.</text>
</comment>
<dbReference type="PANTHER" id="PTHR30537">
    <property type="entry name" value="HTH-TYPE TRANSCRIPTIONAL REGULATOR"/>
    <property type="match status" value="1"/>
</dbReference>
<sequence length="300" mass="32971">MDLNDLRYFSLIVEHGGFSAAERVTHITKSKLSRRVSLLEERMGVRLVQRSTRGMSLTEAGRIFYEHCAAMMVEAEAARQAVEQLRSAPAGTVRLSCPVAIAQFYLARIVASFMREYPKVRVEIESTDRSVNLIEERIDIALRVRESGLEDPALVTRRIASGRMVLLASPSYLDGKALIAEPAQIAGLDTIGGLREGAEQSWALTASEGRSTRIVHRPRLLCSDYAVQLAAVAGGVGIALLPLRIAWRGLEDGSLLRVAKEWGTPEQVIHLVFVSRRGMLPAVRALIDHMVLHIPTALAS</sequence>
<dbReference type="FunFam" id="1.10.10.10:FF:000001">
    <property type="entry name" value="LysR family transcriptional regulator"/>
    <property type="match status" value="1"/>
</dbReference>
<dbReference type="AlphaFoldDB" id="A0A515D780"/>
<name>A0A515D780_9BURK</name>
<evidence type="ECO:0000256" key="2">
    <source>
        <dbReference type="ARBA" id="ARBA00023015"/>
    </source>
</evidence>
<evidence type="ECO:0000256" key="1">
    <source>
        <dbReference type="ARBA" id="ARBA00009437"/>
    </source>
</evidence>
<dbReference type="RefSeq" id="WP_142817395.1">
    <property type="nucleotide sequence ID" value="NZ_CP035503.1"/>
</dbReference>
<feature type="domain" description="HTH lysR-type" evidence="5">
    <location>
        <begin position="1"/>
        <end position="58"/>
    </location>
</feature>
<dbReference type="PROSITE" id="PS50931">
    <property type="entry name" value="HTH_LYSR"/>
    <property type="match status" value="1"/>
</dbReference>
<dbReference type="Pfam" id="PF00126">
    <property type="entry name" value="HTH_1"/>
    <property type="match status" value="1"/>
</dbReference>
<dbReference type="InterPro" id="IPR000847">
    <property type="entry name" value="LysR_HTH_N"/>
</dbReference>
<dbReference type="KEGG" id="rhf:EUB48_02070"/>
<protein>
    <submittedName>
        <fullName evidence="6">LysR family transcriptional regulator</fullName>
    </submittedName>
</protein>
<evidence type="ECO:0000313" key="7">
    <source>
        <dbReference type="Proteomes" id="UP000316798"/>
    </source>
</evidence>
<dbReference type="Proteomes" id="UP000316798">
    <property type="component" value="Chromosome"/>
</dbReference>
<organism evidence="6 7">
    <name type="scientific">Rhodoferax sediminis</name>
    <dbReference type="NCBI Taxonomy" id="2509614"/>
    <lineage>
        <taxon>Bacteria</taxon>
        <taxon>Pseudomonadati</taxon>
        <taxon>Pseudomonadota</taxon>
        <taxon>Betaproteobacteria</taxon>
        <taxon>Burkholderiales</taxon>
        <taxon>Comamonadaceae</taxon>
        <taxon>Rhodoferax</taxon>
    </lineage>
</organism>
<dbReference type="Gene3D" id="3.40.190.290">
    <property type="match status" value="1"/>
</dbReference>
<dbReference type="GO" id="GO:0043565">
    <property type="term" value="F:sequence-specific DNA binding"/>
    <property type="evidence" value="ECO:0007669"/>
    <property type="project" value="TreeGrafter"/>
</dbReference>
<dbReference type="Gene3D" id="1.10.10.10">
    <property type="entry name" value="Winged helix-like DNA-binding domain superfamily/Winged helix DNA-binding domain"/>
    <property type="match status" value="1"/>
</dbReference>
<evidence type="ECO:0000256" key="3">
    <source>
        <dbReference type="ARBA" id="ARBA00023125"/>
    </source>
</evidence>
<dbReference type="InterPro" id="IPR058163">
    <property type="entry name" value="LysR-type_TF_proteobact-type"/>
</dbReference>
<accession>A0A515D780</accession>
<dbReference type="InterPro" id="IPR005119">
    <property type="entry name" value="LysR_subst-bd"/>
</dbReference>
<keyword evidence="3" id="KW-0238">DNA-binding</keyword>
<evidence type="ECO:0000313" key="6">
    <source>
        <dbReference type="EMBL" id="QDL36217.1"/>
    </source>
</evidence>
<keyword evidence="2" id="KW-0805">Transcription regulation</keyword>
<dbReference type="OrthoDB" id="5671700at2"/>
<dbReference type="GO" id="GO:0003700">
    <property type="term" value="F:DNA-binding transcription factor activity"/>
    <property type="evidence" value="ECO:0007669"/>
    <property type="project" value="InterPro"/>
</dbReference>
<evidence type="ECO:0000256" key="4">
    <source>
        <dbReference type="ARBA" id="ARBA00023163"/>
    </source>
</evidence>
<dbReference type="InterPro" id="IPR036388">
    <property type="entry name" value="WH-like_DNA-bd_sf"/>
</dbReference>
<dbReference type="PANTHER" id="PTHR30537:SF31">
    <property type="entry name" value="TRANSCRIPTIONAL REGULATOR, LYSR FAMILY"/>
    <property type="match status" value="1"/>
</dbReference>
<dbReference type="SUPFAM" id="SSF46785">
    <property type="entry name" value="Winged helix' DNA-binding domain"/>
    <property type="match status" value="1"/>
</dbReference>
<dbReference type="Pfam" id="PF03466">
    <property type="entry name" value="LysR_substrate"/>
    <property type="match status" value="1"/>
</dbReference>
<dbReference type="GO" id="GO:0006351">
    <property type="term" value="P:DNA-templated transcription"/>
    <property type="evidence" value="ECO:0007669"/>
    <property type="project" value="TreeGrafter"/>
</dbReference>
<keyword evidence="4" id="KW-0804">Transcription</keyword>
<keyword evidence="7" id="KW-1185">Reference proteome</keyword>
<reference evidence="6 7" key="1">
    <citation type="submission" date="2019-01" db="EMBL/GenBank/DDBJ databases">
        <title>Genomic insights into a novel species Rhodoferax sp.</title>
        <authorList>
            <person name="Jin L."/>
        </authorList>
    </citation>
    <scope>NUCLEOTIDE SEQUENCE [LARGE SCALE GENOMIC DNA]</scope>
    <source>
        <strain evidence="6 7">CHu59-6-5</strain>
    </source>
</reference>
<dbReference type="EMBL" id="CP035503">
    <property type="protein sequence ID" value="QDL36217.1"/>
    <property type="molecule type" value="Genomic_DNA"/>
</dbReference>
<proteinExistence type="inferred from homology"/>
<gene>
    <name evidence="6" type="ORF">EUB48_02070</name>
</gene>
<dbReference type="SUPFAM" id="SSF53850">
    <property type="entry name" value="Periplasmic binding protein-like II"/>
    <property type="match status" value="1"/>
</dbReference>
<evidence type="ECO:0000259" key="5">
    <source>
        <dbReference type="PROSITE" id="PS50931"/>
    </source>
</evidence>
<dbReference type="InterPro" id="IPR036390">
    <property type="entry name" value="WH_DNA-bd_sf"/>
</dbReference>